<organism evidence="4 5">
    <name type="scientific">Salinivibrio proteolyticus</name>
    <dbReference type="NCBI Taxonomy" id="334715"/>
    <lineage>
        <taxon>Bacteria</taxon>
        <taxon>Pseudomonadati</taxon>
        <taxon>Pseudomonadota</taxon>
        <taxon>Gammaproteobacteria</taxon>
        <taxon>Vibrionales</taxon>
        <taxon>Vibrionaceae</taxon>
        <taxon>Salinivibrio</taxon>
    </lineage>
</organism>
<dbReference type="SMART" id="SM00267">
    <property type="entry name" value="GGDEF"/>
    <property type="match status" value="1"/>
</dbReference>
<evidence type="ECO:0000259" key="3">
    <source>
        <dbReference type="PROSITE" id="PS50887"/>
    </source>
</evidence>
<evidence type="ECO:0000313" key="4">
    <source>
        <dbReference type="EMBL" id="WBA16258.1"/>
    </source>
</evidence>
<dbReference type="SUPFAM" id="SSF55073">
    <property type="entry name" value="Nucleotide cyclase"/>
    <property type="match status" value="1"/>
</dbReference>
<dbReference type="InterPro" id="IPR035919">
    <property type="entry name" value="EAL_sf"/>
</dbReference>
<dbReference type="SUPFAM" id="SSF141868">
    <property type="entry name" value="EAL domain-like"/>
    <property type="match status" value="1"/>
</dbReference>
<dbReference type="InterPro" id="IPR029787">
    <property type="entry name" value="Nucleotide_cyclase"/>
</dbReference>
<proteinExistence type="predicted"/>
<dbReference type="InterPro" id="IPR050706">
    <property type="entry name" value="Cyclic-di-GMP_PDE-like"/>
</dbReference>
<dbReference type="InterPro" id="IPR000160">
    <property type="entry name" value="GGDEF_dom"/>
</dbReference>
<dbReference type="Proteomes" id="UP001164676">
    <property type="component" value="Plasmid unnamed"/>
</dbReference>
<accession>A0ABY7LGM6</accession>
<feature type="domain" description="GGDEF" evidence="3">
    <location>
        <begin position="346"/>
        <end position="478"/>
    </location>
</feature>
<feature type="transmembrane region" description="Helical" evidence="1">
    <location>
        <begin position="27"/>
        <end position="46"/>
    </location>
</feature>
<evidence type="ECO:0000259" key="2">
    <source>
        <dbReference type="PROSITE" id="PS50883"/>
    </source>
</evidence>
<dbReference type="RefSeq" id="WP_269598654.1">
    <property type="nucleotide sequence ID" value="NZ_CP114585.1"/>
</dbReference>
<dbReference type="NCBIfam" id="TIGR00254">
    <property type="entry name" value="GGDEF"/>
    <property type="match status" value="1"/>
</dbReference>
<dbReference type="PROSITE" id="PS50883">
    <property type="entry name" value="EAL"/>
    <property type="match status" value="1"/>
</dbReference>
<dbReference type="CDD" id="cd01949">
    <property type="entry name" value="GGDEF"/>
    <property type="match status" value="1"/>
</dbReference>
<feature type="transmembrane region" description="Helical" evidence="1">
    <location>
        <begin position="261"/>
        <end position="281"/>
    </location>
</feature>
<dbReference type="PANTHER" id="PTHR33121">
    <property type="entry name" value="CYCLIC DI-GMP PHOSPHODIESTERASE PDEF"/>
    <property type="match status" value="1"/>
</dbReference>
<dbReference type="EMBL" id="CP114585">
    <property type="protein sequence ID" value="WBA16258.1"/>
    <property type="molecule type" value="Genomic_DNA"/>
</dbReference>
<dbReference type="CDD" id="cd01948">
    <property type="entry name" value="EAL"/>
    <property type="match status" value="1"/>
</dbReference>
<name>A0ABY7LGM6_9GAMM</name>
<dbReference type="PROSITE" id="PS50887">
    <property type="entry name" value="GGDEF"/>
    <property type="match status" value="1"/>
</dbReference>
<keyword evidence="4" id="KW-0614">Plasmid</keyword>
<reference evidence="4" key="1">
    <citation type="submission" date="2022-09" db="EMBL/GenBank/DDBJ databases">
        <authorList>
            <person name="Li Z.-J."/>
        </authorList>
    </citation>
    <scope>NUCLEOTIDE SEQUENCE</scope>
    <source>
        <strain evidence="4">TGB10</strain>
        <plasmid evidence="4">unnamed</plasmid>
    </source>
</reference>
<dbReference type="Gene3D" id="3.20.20.450">
    <property type="entry name" value="EAL domain"/>
    <property type="match status" value="1"/>
</dbReference>
<evidence type="ECO:0000256" key="1">
    <source>
        <dbReference type="SAM" id="Phobius"/>
    </source>
</evidence>
<protein>
    <submittedName>
        <fullName evidence="4">Bifunctional diguanylate cyclase/phosphodiesterase</fullName>
    </submittedName>
</protein>
<keyword evidence="1" id="KW-0812">Transmembrane</keyword>
<keyword evidence="5" id="KW-1185">Reference proteome</keyword>
<dbReference type="Pfam" id="PF00990">
    <property type="entry name" value="GGDEF"/>
    <property type="match status" value="1"/>
</dbReference>
<dbReference type="InterPro" id="IPR001633">
    <property type="entry name" value="EAL_dom"/>
</dbReference>
<gene>
    <name evidence="4" type="ORF">N7E60_16035</name>
</gene>
<sequence>MPLQRTTLNIDDRLSIAKRPFRPRGRAILVIALICFAILIATFSLFNTAQEQQRLRTEQLLSVEAKSFADALTRHMNAHLNEFSVLASEIEKNIPSTYSTWQALVLAHQGNDVHFQALFWAESDRTIRWHYPQNDSEKPEQFPFDVLGDGNAQLLRMDVESLHDWHIAHPIYTQNRNTPNYYLGGTLDIAEHISHLASDYLDTFQKLTLYAASDGHVVFGDIPPNEAATGQVGLTLTGASPEFIVTLWSTPDSEHFLSLPMLIYISGLVVTILVGIALYLIEINLMARKAEQATITRLQNEIAQRKDVENQLHFIANHDPLTYLPNRHALLNHIQHTINKTLSATRTLSLICIDIDNIKEINDLHGYRIHDDVLTTVAKRLQNLLPPQAYLARTSDEHFVMLRTDLSPLEAEVHAKQVRLTVEKECHAQGVTVLPSCAIGVAYRYDTSMPAHELLRHADTAAHRARQLVHHRVVVFQMAMRDHLQQKRDIEYTIRKAIQGNELMLHFQPQVDLKTQRIVGIEALVRWQDEGGTIISPDTIVRTAEDTGLMQQLGNWIINKALEHYAMLLTEGCAPPMLAINVSGHEFQDSFLADTILQAIERHQVPAERVQIELTEQVFIENLEQNQQTLHTLTEAGISLAIDDFGTGYSSLAYLKHFPVDTVKIDRSFIDQLPECKDDAVICQAVIGMADLLGLKVVAEGVEHQAQKDYLAQIGCRYIQGHLYYPAMGVDQLLTLLKQHTPYQRYSNS</sequence>
<geneLocation type="plasmid" evidence="4 5">
    <name>unnamed</name>
</geneLocation>
<dbReference type="Pfam" id="PF00563">
    <property type="entry name" value="EAL"/>
    <property type="match status" value="1"/>
</dbReference>
<keyword evidence="1" id="KW-0472">Membrane</keyword>
<feature type="domain" description="EAL" evidence="2">
    <location>
        <begin position="487"/>
        <end position="741"/>
    </location>
</feature>
<dbReference type="InterPro" id="IPR043128">
    <property type="entry name" value="Rev_trsase/Diguanyl_cyclase"/>
</dbReference>
<dbReference type="Gene3D" id="3.30.70.270">
    <property type="match status" value="1"/>
</dbReference>
<dbReference type="PANTHER" id="PTHR33121:SF79">
    <property type="entry name" value="CYCLIC DI-GMP PHOSPHODIESTERASE PDED-RELATED"/>
    <property type="match status" value="1"/>
</dbReference>
<dbReference type="SMART" id="SM00052">
    <property type="entry name" value="EAL"/>
    <property type="match status" value="1"/>
</dbReference>
<evidence type="ECO:0000313" key="5">
    <source>
        <dbReference type="Proteomes" id="UP001164676"/>
    </source>
</evidence>
<keyword evidence="1" id="KW-1133">Transmembrane helix</keyword>